<sequence length="99" mass="10724">MIGTGLGKILSGITIAAMITGAGIGFDRMINTNKIDSTTAVIQKAEQQIDEIGKQNDADKGTVQKLIDYVKGLEKQIDDTNKKLDDLDREASKLNSMLK</sequence>
<dbReference type="PATRIC" id="fig|931276.5.peg.1861"/>
<protein>
    <submittedName>
        <fullName evidence="3">Uncharacterized protein</fullName>
    </submittedName>
</protein>
<feature type="transmembrane region" description="Helical" evidence="2">
    <location>
        <begin position="6"/>
        <end position="26"/>
    </location>
</feature>
<name>M1MLI2_9CLOT</name>
<dbReference type="KEGG" id="csr:Cspa_c18760"/>
<feature type="coiled-coil region" evidence="1">
    <location>
        <begin position="35"/>
        <end position="97"/>
    </location>
</feature>
<proteinExistence type="predicted"/>
<evidence type="ECO:0000313" key="3">
    <source>
        <dbReference type="EMBL" id="AGF55646.1"/>
    </source>
</evidence>
<keyword evidence="2" id="KW-1133">Transmembrane helix</keyword>
<gene>
    <name evidence="3" type="ORF">Cspa_c18760</name>
</gene>
<evidence type="ECO:0000256" key="2">
    <source>
        <dbReference type="SAM" id="Phobius"/>
    </source>
</evidence>
<dbReference type="Proteomes" id="UP000011728">
    <property type="component" value="Chromosome"/>
</dbReference>
<dbReference type="RefSeq" id="WP_015391967.1">
    <property type="nucleotide sequence ID" value="NC_020291.1"/>
</dbReference>
<dbReference type="HOGENOM" id="CLU_2315374_0_0_9"/>
<keyword evidence="1" id="KW-0175">Coiled coil</keyword>
<reference evidence="3 4" key="1">
    <citation type="submission" date="2013-02" db="EMBL/GenBank/DDBJ databases">
        <title>Genome sequence of Clostridium saccharoperbutylacetonicum N1-4(HMT).</title>
        <authorList>
            <person name="Poehlein A."/>
            <person name="Daniel R."/>
        </authorList>
    </citation>
    <scope>NUCLEOTIDE SEQUENCE [LARGE SCALE GENOMIC DNA]</scope>
    <source>
        <strain evidence="4">N1-4(HMT)</strain>
    </source>
</reference>
<keyword evidence="4" id="KW-1185">Reference proteome</keyword>
<keyword evidence="2" id="KW-0812">Transmembrane</keyword>
<dbReference type="EMBL" id="CP004121">
    <property type="protein sequence ID" value="AGF55646.1"/>
    <property type="molecule type" value="Genomic_DNA"/>
</dbReference>
<accession>M1MLI2</accession>
<dbReference type="AlphaFoldDB" id="M1MLI2"/>
<keyword evidence="2" id="KW-0472">Membrane</keyword>
<evidence type="ECO:0000313" key="4">
    <source>
        <dbReference type="Proteomes" id="UP000011728"/>
    </source>
</evidence>
<organism evidence="3 4">
    <name type="scientific">Clostridium saccharoperbutylacetonicum N1-4(HMT)</name>
    <dbReference type="NCBI Taxonomy" id="931276"/>
    <lineage>
        <taxon>Bacteria</taxon>
        <taxon>Bacillati</taxon>
        <taxon>Bacillota</taxon>
        <taxon>Clostridia</taxon>
        <taxon>Eubacteriales</taxon>
        <taxon>Clostridiaceae</taxon>
        <taxon>Clostridium</taxon>
    </lineage>
</organism>
<evidence type="ECO:0000256" key="1">
    <source>
        <dbReference type="SAM" id="Coils"/>
    </source>
</evidence>